<name>A0A2V0NNI8_9CHLO</name>
<keyword evidence="2" id="KW-0969">Cilium</keyword>
<proteinExistence type="predicted"/>
<feature type="domain" description="EF-hand" evidence="1">
    <location>
        <begin position="79"/>
        <end position="114"/>
    </location>
</feature>
<dbReference type="Proteomes" id="UP000247498">
    <property type="component" value="Unassembled WGS sequence"/>
</dbReference>
<gene>
    <name evidence="2" type="ORF">Rsub_01858</name>
</gene>
<comment type="caution">
    <text evidence="2">The sequence shown here is derived from an EMBL/GenBank/DDBJ whole genome shotgun (WGS) entry which is preliminary data.</text>
</comment>
<dbReference type="Gene3D" id="1.10.238.10">
    <property type="entry name" value="EF-hand"/>
    <property type="match status" value="1"/>
</dbReference>
<organism evidence="2 3">
    <name type="scientific">Raphidocelis subcapitata</name>
    <dbReference type="NCBI Taxonomy" id="307507"/>
    <lineage>
        <taxon>Eukaryota</taxon>
        <taxon>Viridiplantae</taxon>
        <taxon>Chlorophyta</taxon>
        <taxon>core chlorophytes</taxon>
        <taxon>Chlorophyceae</taxon>
        <taxon>CS clade</taxon>
        <taxon>Sphaeropleales</taxon>
        <taxon>Selenastraceae</taxon>
        <taxon>Raphidocelis</taxon>
    </lineage>
</organism>
<accession>A0A2V0NNI8</accession>
<dbReference type="EMBL" id="BDRX01000008">
    <property type="protein sequence ID" value="GBF89141.1"/>
    <property type="molecule type" value="Genomic_DNA"/>
</dbReference>
<dbReference type="InterPro" id="IPR002048">
    <property type="entry name" value="EF_hand_dom"/>
</dbReference>
<sequence>MVRDADRLDPLPDGALCARDLEYLQRHGVGPLLNGLVLALTKAAPPDPLQFLIDSLQLGTEGAEQASAAANPETGLPRHRQAKLEKVFRIIDRSGTGRMSMRALQAYANSHGGETLTNADLRALFRDFKPGDDQLVGLQQFLAFFGRVSRTMTNKDFDSMIKEMSS</sequence>
<dbReference type="OrthoDB" id="26525at2759"/>
<dbReference type="InParanoid" id="A0A2V0NNI8"/>
<protein>
    <submittedName>
        <fullName evidence="2">Flagellar associated protein</fullName>
    </submittedName>
</protein>
<keyword evidence="3" id="KW-1185">Reference proteome</keyword>
<reference evidence="2 3" key="1">
    <citation type="journal article" date="2018" name="Sci. Rep.">
        <title>Raphidocelis subcapitata (=Pseudokirchneriella subcapitata) provides an insight into genome evolution and environmental adaptations in the Sphaeropleales.</title>
        <authorList>
            <person name="Suzuki S."/>
            <person name="Yamaguchi H."/>
            <person name="Nakajima N."/>
            <person name="Kawachi M."/>
        </authorList>
    </citation>
    <scope>NUCLEOTIDE SEQUENCE [LARGE SCALE GENOMIC DNA]</scope>
    <source>
        <strain evidence="2 3">NIES-35</strain>
    </source>
</reference>
<evidence type="ECO:0000259" key="1">
    <source>
        <dbReference type="PROSITE" id="PS50222"/>
    </source>
</evidence>
<dbReference type="CDD" id="cd22961">
    <property type="entry name" value="DD_TEX55-like"/>
    <property type="match status" value="1"/>
</dbReference>
<dbReference type="AlphaFoldDB" id="A0A2V0NNI8"/>
<evidence type="ECO:0000313" key="3">
    <source>
        <dbReference type="Proteomes" id="UP000247498"/>
    </source>
</evidence>
<dbReference type="SUPFAM" id="SSF47473">
    <property type="entry name" value="EF-hand"/>
    <property type="match status" value="1"/>
</dbReference>
<dbReference type="GO" id="GO:0005509">
    <property type="term" value="F:calcium ion binding"/>
    <property type="evidence" value="ECO:0007669"/>
    <property type="project" value="InterPro"/>
</dbReference>
<dbReference type="Pfam" id="PF13499">
    <property type="entry name" value="EF-hand_7"/>
    <property type="match status" value="1"/>
</dbReference>
<dbReference type="InterPro" id="IPR011992">
    <property type="entry name" value="EF-hand-dom_pair"/>
</dbReference>
<evidence type="ECO:0000313" key="2">
    <source>
        <dbReference type="EMBL" id="GBF89141.1"/>
    </source>
</evidence>
<keyword evidence="2" id="KW-0282">Flagellum</keyword>
<keyword evidence="2" id="KW-0966">Cell projection</keyword>
<dbReference type="PROSITE" id="PS50222">
    <property type="entry name" value="EF_HAND_2"/>
    <property type="match status" value="1"/>
</dbReference>